<comment type="caution">
    <text evidence="3">The sequence shown here is derived from an EMBL/GenBank/DDBJ whole genome shotgun (WGS) entry which is preliminary data.</text>
</comment>
<dbReference type="PANTHER" id="PTHR34969:SF1">
    <property type="entry name" value="TH1 DOMAIN-CONTAINING PROTEIN"/>
    <property type="match status" value="1"/>
</dbReference>
<accession>A0A151ZB97</accession>
<gene>
    <name evidence="3" type="ORF">DLAC_08146</name>
</gene>
<keyword evidence="4" id="KW-1185">Reference proteome</keyword>
<evidence type="ECO:0000313" key="3">
    <source>
        <dbReference type="EMBL" id="KYQ91220.1"/>
    </source>
</evidence>
<dbReference type="EMBL" id="LODT01000035">
    <property type="protein sequence ID" value="KYQ91220.1"/>
    <property type="molecule type" value="Genomic_DNA"/>
</dbReference>
<dbReference type="GO" id="GO:0016459">
    <property type="term" value="C:myosin complex"/>
    <property type="evidence" value="ECO:0007669"/>
    <property type="project" value="InterPro"/>
</dbReference>
<evidence type="ECO:0000256" key="1">
    <source>
        <dbReference type="SAM" id="MobiDB-lite"/>
    </source>
</evidence>
<sequence length="605" mass="66544">MDSILFENFKEKEDIVSGITSNNFSAESTTTRASKEILNEMIHSSSTNDIYSINNFYLQNNNISNNANNRSNSTGSQTLPVMLMQQSMMSSNSTSASGSGSLSPSSSVQNFSMLNDIYFHNSNNVNEILARHGTFSYHQSPMNNSVGSTTNIHNTSAIHNKEDMGSINMGFASMQLGDQGPKYDLELIAQTTKQEDSKFMGRKKRRNSSVSKVFLGDFLKLSLNVTILKMISKYGDNHILFSDVLVKVNKRNKMQERIVIITDKSLYNVHPTDYKLKRRISLENITSLSMSTLEDNFIIIHVNSEYDYVLVSSRKTELTTILVEAYYKLTFYQIQPLTIGPIPMSPLSTASSPLMSSVPSSPLSISMPTSSQQHNTNNSSGGSSGSNNTSPYPSPNSLFSVNHNHSNIPSPNQLLGTSYQQPSTTTPNNISNSKGTSRPQFLRSHSQSQVLPNLNISSPSTTNGSGGNSTTVTPPLNGFSSSPGSPQFQNIFIPNFSTSNYHNNNNNNIIIINPSANNNNNNSNSTTNNNTQNNNNNNNSANIVSRITGSILPVNFSDRIEYKTEGDSTREVLFNRVQGAVNITIQTVRNKTNTNKKEATRASIK</sequence>
<dbReference type="Pfam" id="PF06017">
    <property type="entry name" value="Myosin_TH1"/>
    <property type="match status" value="1"/>
</dbReference>
<feature type="compositionally biased region" description="Low complexity" evidence="1">
    <location>
        <begin position="455"/>
        <end position="475"/>
    </location>
</feature>
<dbReference type="Proteomes" id="UP000076078">
    <property type="component" value="Unassembled WGS sequence"/>
</dbReference>
<feature type="compositionally biased region" description="Low complexity" evidence="1">
    <location>
        <begin position="350"/>
        <end position="397"/>
    </location>
</feature>
<dbReference type="AlphaFoldDB" id="A0A151ZB97"/>
<dbReference type="InterPro" id="IPR010926">
    <property type="entry name" value="Myosin_TH1"/>
</dbReference>
<dbReference type="OrthoDB" id="6108017at2759"/>
<evidence type="ECO:0000259" key="2">
    <source>
        <dbReference type="PROSITE" id="PS51757"/>
    </source>
</evidence>
<proteinExistence type="predicted"/>
<feature type="region of interest" description="Disordered" evidence="1">
    <location>
        <begin position="512"/>
        <end position="541"/>
    </location>
</feature>
<dbReference type="GO" id="GO:0003774">
    <property type="term" value="F:cytoskeletal motor activity"/>
    <property type="evidence" value="ECO:0007669"/>
    <property type="project" value="InterPro"/>
</dbReference>
<reference evidence="3 4" key="1">
    <citation type="submission" date="2015-12" db="EMBL/GenBank/DDBJ databases">
        <title>Dictyostelia acquired genes for synthesis and detection of signals that induce cell-type specialization by lateral gene transfer from prokaryotes.</title>
        <authorList>
            <person name="Gloeckner G."/>
            <person name="Schaap P."/>
        </authorList>
    </citation>
    <scope>NUCLEOTIDE SEQUENCE [LARGE SCALE GENOMIC DNA]</scope>
    <source>
        <strain evidence="3 4">TK</strain>
    </source>
</reference>
<dbReference type="OMA" id="IHVNSEY"/>
<name>A0A151ZB97_TIELA</name>
<feature type="region of interest" description="Disordered" evidence="1">
    <location>
        <begin position="350"/>
        <end position="483"/>
    </location>
</feature>
<dbReference type="PANTHER" id="PTHR34969">
    <property type="entry name" value="OS01G0621700 PROTEIN"/>
    <property type="match status" value="1"/>
</dbReference>
<evidence type="ECO:0000313" key="4">
    <source>
        <dbReference type="Proteomes" id="UP000076078"/>
    </source>
</evidence>
<feature type="compositionally biased region" description="Polar residues" evidence="1">
    <location>
        <begin position="398"/>
        <end position="454"/>
    </location>
</feature>
<dbReference type="PROSITE" id="PS51757">
    <property type="entry name" value="TH1"/>
    <property type="match status" value="1"/>
</dbReference>
<feature type="domain" description="TH1" evidence="2">
    <location>
        <begin position="203"/>
        <end position="394"/>
    </location>
</feature>
<dbReference type="InParanoid" id="A0A151ZB97"/>
<protein>
    <recommendedName>
        <fullName evidence="2">TH1 domain-containing protein</fullName>
    </recommendedName>
</protein>
<dbReference type="FunCoup" id="A0A151ZB97">
    <property type="interactions" value="738"/>
</dbReference>
<organism evidence="3 4">
    <name type="scientific">Tieghemostelium lacteum</name>
    <name type="common">Slime mold</name>
    <name type="synonym">Dictyostelium lacteum</name>
    <dbReference type="NCBI Taxonomy" id="361077"/>
    <lineage>
        <taxon>Eukaryota</taxon>
        <taxon>Amoebozoa</taxon>
        <taxon>Evosea</taxon>
        <taxon>Eumycetozoa</taxon>
        <taxon>Dictyostelia</taxon>
        <taxon>Dictyosteliales</taxon>
        <taxon>Raperosteliaceae</taxon>
        <taxon>Tieghemostelium</taxon>
    </lineage>
</organism>